<dbReference type="OrthoDB" id="6363921at2759"/>
<feature type="region of interest" description="Disordered" evidence="1">
    <location>
        <begin position="766"/>
        <end position="883"/>
    </location>
</feature>
<name>A0A8J4XSG4_CHIOP</name>
<organism evidence="2 3">
    <name type="scientific">Chionoecetes opilio</name>
    <name type="common">Atlantic snow crab</name>
    <name type="synonym">Cancer opilio</name>
    <dbReference type="NCBI Taxonomy" id="41210"/>
    <lineage>
        <taxon>Eukaryota</taxon>
        <taxon>Metazoa</taxon>
        <taxon>Ecdysozoa</taxon>
        <taxon>Arthropoda</taxon>
        <taxon>Crustacea</taxon>
        <taxon>Multicrustacea</taxon>
        <taxon>Malacostraca</taxon>
        <taxon>Eumalacostraca</taxon>
        <taxon>Eucarida</taxon>
        <taxon>Decapoda</taxon>
        <taxon>Pleocyemata</taxon>
        <taxon>Brachyura</taxon>
        <taxon>Eubrachyura</taxon>
        <taxon>Majoidea</taxon>
        <taxon>Majidae</taxon>
        <taxon>Chionoecetes</taxon>
    </lineage>
</organism>
<feature type="compositionally biased region" description="Low complexity" evidence="1">
    <location>
        <begin position="804"/>
        <end position="814"/>
    </location>
</feature>
<keyword evidence="3" id="KW-1185">Reference proteome</keyword>
<reference evidence="2" key="1">
    <citation type="submission" date="2020-07" db="EMBL/GenBank/DDBJ databases">
        <title>The High-quality genome of the commercially important snow crab, Chionoecetes opilio.</title>
        <authorList>
            <person name="Jeong J.-H."/>
            <person name="Ryu S."/>
        </authorList>
    </citation>
    <scope>NUCLEOTIDE SEQUENCE</scope>
    <source>
        <strain evidence="2">MADBK_172401_WGS</strain>
        <tissue evidence="2">Digestive gland</tissue>
    </source>
</reference>
<dbReference type="EMBL" id="JACEEZ010022753">
    <property type="protein sequence ID" value="KAG0712032.1"/>
    <property type="molecule type" value="Genomic_DNA"/>
</dbReference>
<proteinExistence type="predicted"/>
<evidence type="ECO:0000313" key="2">
    <source>
        <dbReference type="EMBL" id="KAG0712032.1"/>
    </source>
</evidence>
<accession>A0A8J4XSG4</accession>
<keyword evidence="2" id="KW-0067">ATP-binding</keyword>
<dbReference type="AlphaFoldDB" id="A0A8J4XSG4"/>
<feature type="compositionally biased region" description="Basic residues" evidence="1">
    <location>
        <begin position="859"/>
        <end position="872"/>
    </location>
</feature>
<comment type="caution">
    <text evidence="2">The sequence shown here is derived from an EMBL/GenBank/DDBJ whole genome shotgun (WGS) entry which is preliminary data.</text>
</comment>
<evidence type="ECO:0000256" key="1">
    <source>
        <dbReference type="SAM" id="MobiDB-lite"/>
    </source>
</evidence>
<dbReference type="Proteomes" id="UP000770661">
    <property type="component" value="Unassembled WGS sequence"/>
</dbReference>
<gene>
    <name evidence="2" type="primary">Abca1_0</name>
    <name evidence="2" type="ORF">GWK47_019319</name>
</gene>
<protein>
    <submittedName>
        <fullName evidence="2">ATP-binding cassette sub-family A member 1</fullName>
    </submittedName>
</protein>
<sequence length="962" mass="105732">MRLKTVLSLTWLDPIIAHMTRAYQSLTALARSGSISDLNKMITGEEDPLTFLAGSVKVIHMEEWNHLAQRWVKNRLFQGLMEDAVPLLTGSQLEEDLQKVVQGVNSVLEARDMGLMDFMSICGINSVLEARDMGLMDFNGEEQDGIASVDNCYKGIWGYLLKGIYFKGIFKSICGINSVLEARDMGLMDFNGEGEDGIASVDNCYKGIWGYLLKGIYFKGIFKSICGINSVLGARDMGLMDFNGEGEDGIASVDNCYKGIWGYLLKGIYFKGIFKSICGINSVLEARDMGLMDFNGEGEDGIASVDNCLKGEYMPITSLVVNWTGLEHYLLTDLSMDPKVVETLAASELNLLALVSVEGTSAEEVLCRGQELGRLVVMPAGTQVTPAQLSAALCSSGDPQALAASFLSQLNLTPLMTLLTRFGVNTSLSSQGVSLGEVAEAVRNVAEASEHMPALVTTLQAFHNLSDVLLAKPRAQRLVANQTAVTIGNITCDPEFLERAGQALCGRPLALLPDTLRLNDMKTKPHSTSNDLDVCERLREDLRSLPGGGLLLHHIQPLLTGKIFFTPDNSITRAIMAQANKTFEAVEQQQQNLRSLSQRAKGITTFTSSEFDLRRLEAALEMPWVQGAIKDLLHAMPSSPSLNLTSLPPLASLTANLKASSPHLLESSRLVREFSDVLEVGVSLMSCLHLHRFIPVHNESQLLEEAHQAVVKREFLAGVVFKDVGESGDTETSLPADVTYTIRVDYSKSPPTFLLGPSIVSKLHGRNDDARKVSGTTRLTHAVGCTRTSGSPRRPHSDITLRAPTSRIRSTTTLRRPREAARTTGRTHARTPSRTPEHTQSRSSSTPGRLTSTHDGRTLRRTTTRTHTKHAATHAAPQHEFWRPGPYSDITFYMRYQQGFIQLQETLENAIVKLQHRQASAGRRRKRSAASPVPLTEAEEDLLLNLPLHTKQQPYPCYTKDE</sequence>
<feature type="compositionally biased region" description="Polar residues" evidence="1">
    <location>
        <begin position="841"/>
        <end position="851"/>
    </location>
</feature>
<evidence type="ECO:0000313" key="3">
    <source>
        <dbReference type="Proteomes" id="UP000770661"/>
    </source>
</evidence>
<keyword evidence="2" id="KW-0547">Nucleotide-binding</keyword>
<dbReference type="GO" id="GO:0005524">
    <property type="term" value="F:ATP binding"/>
    <property type="evidence" value="ECO:0007669"/>
    <property type="project" value="UniProtKB-KW"/>
</dbReference>